<reference evidence="3 4" key="1">
    <citation type="submission" date="2021-03" db="EMBL/GenBank/DDBJ databases">
        <title>Genomic Encyclopedia of Type Strains, Phase IV (KMG-IV): sequencing the most valuable type-strain genomes for metagenomic binning, comparative biology and taxonomic classification.</title>
        <authorList>
            <person name="Goeker M."/>
        </authorList>
    </citation>
    <scope>NUCLEOTIDE SEQUENCE [LARGE SCALE GENOMIC DNA]</scope>
    <source>
        <strain evidence="3 4">DSM 40526</strain>
    </source>
</reference>
<feature type="region of interest" description="Disordered" evidence="1">
    <location>
        <begin position="1"/>
        <end position="49"/>
    </location>
</feature>
<feature type="compositionally biased region" description="Low complexity" evidence="1">
    <location>
        <begin position="9"/>
        <end position="21"/>
    </location>
</feature>
<accession>A0ABS4L1Y3</accession>
<name>A0ABS4L1Y3_STRAV</name>
<dbReference type="RefSeq" id="WP_189967786.1">
    <property type="nucleotide sequence ID" value="NZ_BMVL01000004.1"/>
</dbReference>
<keyword evidence="2" id="KW-0472">Membrane</keyword>
<keyword evidence="2" id="KW-1133">Transmembrane helix</keyword>
<feature type="transmembrane region" description="Helical" evidence="2">
    <location>
        <begin position="75"/>
        <end position="93"/>
    </location>
</feature>
<evidence type="ECO:0008006" key="5">
    <source>
        <dbReference type="Google" id="ProtNLM"/>
    </source>
</evidence>
<dbReference type="Proteomes" id="UP001519310">
    <property type="component" value="Unassembled WGS sequence"/>
</dbReference>
<keyword evidence="4" id="KW-1185">Reference proteome</keyword>
<feature type="compositionally biased region" description="Basic residues" evidence="1">
    <location>
        <begin position="24"/>
        <end position="37"/>
    </location>
</feature>
<evidence type="ECO:0000313" key="3">
    <source>
        <dbReference type="EMBL" id="MBP2035900.1"/>
    </source>
</evidence>
<gene>
    <name evidence="3" type="ORF">J2Z77_001687</name>
</gene>
<protein>
    <recommendedName>
        <fullName evidence="5">MYXO-CTERM domain-containing protein</fullName>
    </recommendedName>
</protein>
<proteinExistence type="predicted"/>
<sequence length="108" mass="11452">MPRSDDTRTTGPGTRPGYGDPVRSRSRSRSRNRRRARAPGEPRPHRRAYRRAGAWLAVALGIWAAVAGATLPNGLVLAAGLVVAALAVNRLGAADPRAGRRAKPMAPP</sequence>
<evidence type="ECO:0000313" key="4">
    <source>
        <dbReference type="Proteomes" id="UP001519310"/>
    </source>
</evidence>
<dbReference type="EMBL" id="JAGGLQ010000002">
    <property type="protein sequence ID" value="MBP2035900.1"/>
    <property type="molecule type" value="Genomic_DNA"/>
</dbReference>
<feature type="transmembrane region" description="Helical" evidence="2">
    <location>
        <begin position="52"/>
        <end position="69"/>
    </location>
</feature>
<evidence type="ECO:0000256" key="2">
    <source>
        <dbReference type="SAM" id="Phobius"/>
    </source>
</evidence>
<organism evidence="3 4">
    <name type="scientific">Streptomyces avidinii</name>
    <dbReference type="NCBI Taxonomy" id="1895"/>
    <lineage>
        <taxon>Bacteria</taxon>
        <taxon>Bacillati</taxon>
        <taxon>Actinomycetota</taxon>
        <taxon>Actinomycetes</taxon>
        <taxon>Kitasatosporales</taxon>
        <taxon>Streptomycetaceae</taxon>
        <taxon>Streptomyces</taxon>
    </lineage>
</organism>
<keyword evidence="2" id="KW-0812">Transmembrane</keyword>
<comment type="caution">
    <text evidence="3">The sequence shown here is derived from an EMBL/GenBank/DDBJ whole genome shotgun (WGS) entry which is preliminary data.</text>
</comment>
<evidence type="ECO:0000256" key="1">
    <source>
        <dbReference type="SAM" id="MobiDB-lite"/>
    </source>
</evidence>